<evidence type="ECO:0000256" key="1">
    <source>
        <dbReference type="SAM" id="Phobius"/>
    </source>
</evidence>
<keyword evidence="1" id="KW-0812">Transmembrane</keyword>
<accession>A0A426FR23</accession>
<comment type="caution">
    <text evidence="2">The sequence shown here is derived from an EMBL/GenBank/DDBJ whole genome shotgun (WGS) entry which is preliminary data.</text>
</comment>
<dbReference type="Proteomes" id="UP000270261">
    <property type="component" value="Unassembled WGS sequence"/>
</dbReference>
<sequence length="125" mass="13889">MNTRRKDILWPAIALVVALLLRYLMVENTELALHCDVHRFEGWCALRTPLVVSFFRQDLGVVALLVALLGCWKQSRLVARWALTLAMAGLILYAYQPAAVAALVSAMLLARINARERGEGSELAV</sequence>
<dbReference type="AlphaFoldDB" id="A0A426FR23"/>
<evidence type="ECO:0000313" key="3">
    <source>
        <dbReference type="Proteomes" id="UP000270261"/>
    </source>
</evidence>
<dbReference type="OrthoDB" id="5953191at2"/>
<protein>
    <submittedName>
        <fullName evidence="2">Uncharacterized protein</fullName>
    </submittedName>
</protein>
<feature type="transmembrane region" description="Helical" evidence="1">
    <location>
        <begin position="81"/>
        <end position="110"/>
    </location>
</feature>
<evidence type="ECO:0000313" key="2">
    <source>
        <dbReference type="EMBL" id="RRN45104.1"/>
    </source>
</evidence>
<organism evidence="2 3">
    <name type="scientific">Lautropia dentalis</name>
    <dbReference type="NCBI Taxonomy" id="2490857"/>
    <lineage>
        <taxon>Bacteria</taxon>
        <taxon>Pseudomonadati</taxon>
        <taxon>Pseudomonadota</taxon>
        <taxon>Betaproteobacteria</taxon>
        <taxon>Burkholderiales</taxon>
        <taxon>Burkholderiaceae</taxon>
        <taxon>Lautropia</taxon>
    </lineage>
</organism>
<name>A0A426FR23_9BURK</name>
<keyword evidence="1" id="KW-1133">Transmembrane helix</keyword>
<proteinExistence type="predicted"/>
<feature type="transmembrane region" description="Helical" evidence="1">
    <location>
        <begin position="45"/>
        <end position="69"/>
    </location>
</feature>
<gene>
    <name evidence="2" type="ORF">EHV23_02305</name>
</gene>
<feature type="transmembrane region" description="Helical" evidence="1">
    <location>
        <begin position="7"/>
        <end position="25"/>
    </location>
</feature>
<dbReference type="RefSeq" id="WP_125094535.1">
    <property type="nucleotide sequence ID" value="NZ_RRUE01000001.1"/>
</dbReference>
<keyword evidence="3" id="KW-1185">Reference proteome</keyword>
<reference evidence="2 3" key="1">
    <citation type="submission" date="2018-11" db="EMBL/GenBank/DDBJ databases">
        <title>Genome sequencing of Lautropia sp. KCOM 2505 (= ChDC F240).</title>
        <authorList>
            <person name="Kook J.-K."/>
            <person name="Park S.-N."/>
            <person name="Lim Y.K."/>
        </authorList>
    </citation>
    <scope>NUCLEOTIDE SEQUENCE [LARGE SCALE GENOMIC DNA]</scope>
    <source>
        <strain evidence="2 3">KCOM 2505</strain>
    </source>
</reference>
<dbReference type="EMBL" id="RRUE01000001">
    <property type="protein sequence ID" value="RRN45104.1"/>
    <property type="molecule type" value="Genomic_DNA"/>
</dbReference>
<keyword evidence="1" id="KW-0472">Membrane</keyword>